<sequence length="79" mass="8563">MKGYAAEINGDAIFLTKDVQLDTALKNGCNIVRIEDDDGQTIIATPENGFLEARPTLEETGTMTNPYAEALAMLEKGEN</sequence>
<proteinExistence type="predicted"/>
<name>A0A9Q4EYQ5_MEDGN</name>
<evidence type="ECO:0000313" key="2">
    <source>
        <dbReference type="Proteomes" id="UP001079535"/>
    </source>
</evidence>
<dbReference type="RefSeq" id="WP_268803503.1">
    <property type="nucleotide sequence ID" value="NZ_JAPRAY010000009.1"/>
</dbReference>
<dbReference type="EMBL" id="JAPRAY010000009">
    <property type="protein sequence ID" value="MCZ0667433.1"/>
    <property type="molecule type" value="Genomic_DNA"/>
</dbReference>
<dbReference type="Proteomes" id="UP001079535">
    <property type="component" value="Unassembled WGS sequence"/>
</dbReference>
<dbReference type="AlphaFoldDB" id="A0A9Q4EYQ5"/>
<evidence type="ECO:0000313" key="1">
    <source>
        <dbReference type="EMBL" id="MCZ0667433.1"/>
    </source>
</evidence>
<protein>
    <submittedName>
        <fullName evidence="1">Uncharacterized protein</fullName>
    </submittedName>
</protein>
<organism evidence="1 2">
    <name type="scientific">Mediterraneibacter gnavus</name>
    <name type="common">Ruminococcus gnavus</name>
    <dbReference type="NCBI Taxonomy" id="33038"/>
    <lineage>
        <taxon>Bacteria</taxon>
        <taxon>Bacillati</taxon>
        <taxon>Bacillota</taxon>
        <taxon>Clostridia</taxon>
        <taxon>Lachnospirales</taxon>
        <taxon>Lachnospiraceae</taxon>
        <taxon>Mediterraneibacter</taxon>
    </lineage>
</organism>
<accession>A0A9Q4EYQ5</accession>
<comment type="caution">
    <text evidence="1">The sequence shown here is derived from an EMBL/GenBank/DDBJ whole genome shotgun (WGS) entry which is preliminary data.</text>
</comment>
<reference evidence="1" key="1">
    <citation type="submission" date="2022-11" db="EMBL/GenBank/DDBJ databases">
        <title>Temperate bacteriophages infecting mucin-degrading bacterium Ruminococcus gnavus from the human gut.</title>
        <authorList>
            <person name="Buttimer C."/>
        </authorList>
    </citation>
    <scope>NUCLEOTIDE SEQUENCE</scope>
    <source>
        <strain evidence="1">CCUG 49994</strain>
    </source>
</reference>
<gene>
    <name evidence="1" type="ORF">OZZ17_07735</name>
</gene>